<evidence type="ECO:0000313" key="11">
    <source>
        <dbReference type="Proteomes" id="UP001347796"/>
    </source>
</evidence>
<dbReference type="SMART" id="SM00220">
    <property type="entry name" value="S_TKc"/>
    <property type="match status" value="1"/>
</dbReference>
<evidence type="ECO:0000256" key="2">
    <source>
        <dbReference type="ARBA" id="ARBA00022679"/>
    </source>
</evidence>
<accession>A0AAN8P8N6</accession>
<dbReference type="Pfam" id="PF00069">
    <property type="entry name" value="Pkinase"/>
    <property type="match status" value="1"/>
</dbReference>
<proteinExistence type="inferred from homology"/>
<name>A0AAN8P8N6_PATCE</name>
<keyword evidence="4" id="KW-0418">Kinase</keyword>
<evidence type="ECO:0000313" key="10">
    <source>
        <dbReference type="EMBL" id="KAK6170474.1"/>
    </source>
</evidence>
<dbReference type="AlphaFoldDB" id="A0AAN8P8N6"/>
<feature type="compositionally biased region" description="Low complexity" evidence="8">
    <location>
        <begin position="362"/>
        <end position="377"/>
    </location>
</feature>
<protein>
    <recommendedName>
        <fullName evidence="9">Protein kinase domain-containing protein</fullName>
    </recommendedName>
</protein>
<evidence type="ECO:0000256" key="6">
    <source>
        <dbReference type="PROSITE-ProRule" id="PRU10141"/>
    </source>
</evidence>
<feature type="binding site" evidence="6">
    <location>
        <position position="58"/>
    </location>
    <ligand>
        <name>ATP</name>
        <dbReference type="ChEBI" id="CHEBI:30616"/>
    </ligand>
</feature>
<keyword evidence="1 7" id="KW-0723">Serine/threonine-protein kinase</keyword>
<evidence type="ECO:0000256" key="3">
    <source>
        <dbReference type="ARBA" id="ARBA00022741"/>
    </source>
</evidence>
<dbReference type="GO" id="GO:0004674">
    <property type="term" value="F:protein serine/threonine kinase activity"/>
    <property type="evidence" value="ECO:0007669"/>
    <property type="project" value="UniProtKB-KW"/>
</dbReference>
<feature type="compositionally biased region" description="Polar residues" evidence="8">
    <location>
        <begin position="383"/>
        <end position="411"/>
    </location>
</feature>
<dbReference type="PROSITE" id="PS50011">
    <property type="entry name" value="PROTEIN_KINASE_DOM"/>
    <property type="match status" value="1"/>
</dbReference>
<feature type="region of interest" description="Disordered" evidence="8">
    <location>
        <begin position="329"/>
        <end position="433"/>
    </location>
</feature>
<dbReference type="InterPro" id="IPR008271">
    <property type="entry name" value="Ser/Thr_kinase_AS"/>
</dbReference>
<dbReference type="InterPro" id="IPR000719">
    <property type="entry name" value="Prot_kinase_dom"/>
</dbReference>
<evidence type="ECO:0000256" key="4">
    <source>
        <dbReference type="ARBA" id="ARBA00022777"/>
    </source>
</evidence>
<dbReference type="PROSITE" id="PS00108">
    <property type="entry name" value="PROTEIN_KINASE_ST"/>
    <property type="match status" value="1"/>
</dbReference>
<evidence type="ECO:0000256" key="8">
    <source>
        <dbReference type="SAM" id="MobiDB-lite"/>
    </source>
</evidence>
<comment type="similarity">
    <text evidence="7">Belongs to the protein kinase superfamily.</text>
</comment>
<feature type="compositionally biased region" description="Polar residues" evidence="8">
    <location>
        <begin position="342"/>
        <end position="351"/>
    </location>
</feature>
<evidence type="ECO:0000256" key="5">
    <source>
        <dbReference type="ARBA" id="ARBA00022840"/>
    </source>
</evidence>
<organism evidence="10 11">
    <name type="scientific">Patella caerulea</name>
    <name type="common">Rayed Mediterranean limpet</name>
    <dbReference type="NCBI Taxonomy" id="87958"/>
    <lineage>
        <taxon>Eukaryota</taxon>
        <taxon>Metazoa</taxon>
        <taxon>Spiralia</taxon>
        <taxon>Lophotrochozoa</taxon>
        <taxon>Mollusca</taxon>
        <taxon>Gastropoda</taxon>
        <taxon>Patellogastropoda</taxon>
        <taxon>Patelloidea</taxon>
        <taxon>Patellidae</taxon>
        <taxon>Patella</taxon>
    </lineage>
</organism>
<reference evidence="10 11" key="1">
    <citation type="submission" date="2024-01" db="EMBL/GenBank/DDBJ databases">
        <title>The genome of the rayed Mediterranean limpet Patella caerulea (Linnaeus, 1758).</title>
        <authorList>
            <person name="Anh-Thu Weber A."/>
            <person name="Halstead-Nussloch G."/>
        </authorList>
    </citation>
    <scope>NUCLEOTIDE SEQUENCE [LARGE SCALE GENOMIC DNA]</scope>
    <source>
        <strain evidence="10">AATW-2023a</strain>
        <tissue evidence="10">Whole specimen</tissue>
    </source>
</reference>
<evidence type="ECO:0000256" key="1">
    <source>
        <dbReference type="ARBA" id="ARBA00022527"/>
    </source>
</evidence>
<dbReference type="Proteomes" id="UP001347796">
    <property type="component" value="Unassembled WGS sequence"/>
</dbReference>
<comment type="caution">
    <text evidence="10">The sequence shown here is derived from an EMBL/GenBank/DDBJ whole genome shotgun (WGS) entry which is preliminary data.</text>
</comment>
<dbReference type="FunFam" id="3.30.200.20:FF:000315">
    <property type="entry name" value="Calcium-dependent protein kinase 3"/>
    <property type="match status" value="1"/>
</dbReference>
<dbReference type="Gene3D" id="1.10.510.10">
    <property type="entry name" value="Transferase(Phosphotransferase) domain 1"/>
    <property type="match status" value="1"/>
</dbReference>
<feature type="compositionally biased region" description="Basic and acidic residues" evidence="8">
    <location>
        <begin position="8"/>
        <end position="21"/>
    </location>
</feature>
<dbReference type="EMBL" id="JAZGQO010000014">
    <property type="protein sequence ID" value="KAK6170474.1"/>
    <property type="molecule type" value="Genomic_DNA"/>
</dbReference>
<evidence type="ECO:0000259" key="9">
    <source>
        <dbReference type="PROSITE" id="PS50011"/>
    </source>
</evidence>
<keyword evidence="11" id="KW-1185">Reference proteome</keyword>
<keyword evidence="3 6" id="KW-0547">Nucleotide-binding</keyword>
<evidence type="ECO:0000256" key="7">
    <source>
        <dbReference type="RuleBase" id="RU000304"/>
    </source>
</evidence>
<keyword evidence="2" id="KW-0808">Transferase</keyword>
<dbReference type="InterPro" id="IPR017441">
    <property type="entry name" value="Protein_kinase_ATP_BS"/>
</dbReference>
<sequence length="433" mass="48130">MTNVPRKGSAERSIPHTRINEDDGLKEKYEIGRKLGEGSFGKVYSATSRATGKAWAIKSVNKEKAGSNGLKLLEREVAILKRVKHPNIIQLNEVIESNQKMYLVTEICDGGELNDVLKQSLFKESETKIIMTKLASAISYLHKHDIVHRDLKLENILLSQNPDDPEDKLHIKVTDFGLSVVKDGVGHDNMMQDVCGTPIYMAPEIIDNKTYSQMCDVWAMGVIMYMLLCGYPPFNAADEEGLYEMIKKAEVKFEEPAWKDITEEAKNCIERMLRCDPAHRITAGEVLDHSWITGESHDNSRPTNVLEMMRMFREEEDTTDNLVNGEIEVKLDSEHNDEDVTENGTSSSQTKDTTDRKGSGGKKASSTLASSSSTNTSMKPKHSTGSSNPTGASKISTGSKLHSNNVKHSVNTKTKSTVDTKTKPTVAHKTKKK</sequence>
<feature type="region of interest" description="Disordered" evidence="8">
    <location>
        <begin position="1"/>
        <end position="21"/>
    </location>
</feature>
<dbReference type="PROSITE" id="PS00107">
    <property type="entry name" value="PROTEIN_KINASE_ATP"/>
    <property type="match status" value="1"/>
</dbReference>
<feature type="domain" description="Protein kinase" evidence="9">
    <location>
        <begin position="29"/>
        <end position="292"/>
    </location>
</feature>
<dbReference type="SUPFAM" id="SSF56112">
    <property type="entry name" value="Protein kinase-like (PK-like)"/>
    <property type="match status" value="1"/>
</dbReference>
<gene>
    <name evidence="10" type="ORF">SNE40_018860</name>
</gene>
<dbReference type="InterPro" id="IPR011009">
    <property type="entry name" value="Kinase-like_dom_sf"/>
</dbReference>
<keyword evidence="5 6" id="KW-0067">ATP-binding</keyword>
<dbReference type="PANTHER" id="PTHR24347">
    <property type="entry name" value="SERINE/THREONINE-PROTEIN KINASE"/>
    <property type="match status" value="1"/>
</dbReference>
<dbReference type="FunFam" id="1.10.510.10:FF:000571">
    <property type="entry name" value="Maternal embryonic leucine zipper kinase"/>
    <property type="match status" value="1"/>
</dbReference>
<dbReference type="GO" id="GO:0005524">
    <property type="term" value="F:ATP binding"/>
    <property type="evidence" value="ECO:0007669"/>
    <property type="project" value="UniProtKB-UniRule"/>
</dbReference>